<feature type="compositionally biased region" description="Acidic residues" evidence="1">
    <location>
        <begin position="66"/>
        <end position="77"/>
    </location>
</feature>
<feature type="compositionally biased region" description="Basic and acidic residues" evidence="1">
    <location>
        <begin position="162"/>
        <end position="171"/>
    </location>
</feature>
<feature type="region of interest" description="Disordered" evidence="1">
    <location>
        <begin position="1"/>
        <end position="20"/>
    </location>
</feature>
<feature type="compositionally biased region" description="Low complexity" evidence="1">
    <location>
        <begin position="95"/>
        <end position="112"/>
    </location>
</feature>
<evidence type="ECO:0000313" key="2">
    <source>
        <dbReference type="EMBL" id="RKU48017.1"/>
    </source>
</evidence>
<evidence type="ECO:0000256" key="1">
    <source>
        <dbReference type="SAM" id="MobiDB-lite"/>
    </source>
</evidence>
<keyword evidence="3" id="KW-1185">Reference proteome</keyword>
<dbReference type="Proteomes" id="UP000275385">
    <property type="component" value="Unassembled WGS sequence"/>
</dbReference>
<feature type="region of interest" description="Disordered" evidence="1">
    <location>
        <begin position="149"/>
        <end position="171"/>
    </location>
</feature>
<dbReference type="EMBL" id="QVQW01000006">
    <property type="protein sequence ID" value="RKU48017.1"/>
    <property type="molecule type" value="Genomic_DNA"/>
</dbReference>
<organism evidence="2 3">
    <name type="scientific">Coniochaeta pulveracea</name>
    <dbReference type="NCBI Taxonomy" id="177199"/>
    <lineage>
        <taxon>Eukaryota</taxon>
        <taxon>Fungi</taxon>
        <taxon>Dikarya</taxon>
        <taxon>Ascomycota</taxon>
        <taxon>Pezizomycotina</taxon>
        <taxon>Sordariomycetes</taxon>
        <taxon>Sordariomycetidae</taxon>
        <taxon>Coniochaetales</taxon>
        <taxon>Coniochaetaceae</taxon>
        <taxon>Coniochaeta</taxon>
    </lineage>
</organism>
<reference evidence="2 3" key="1">
    <citation type="submission" date="2018-08" db="EMBL/GenBank/DDBJ databases">
        <title>Draft genome of the lignicolous fungus Coniochaeta pulveracea.</title>
        <authorList>
            <person name="Borstlap C.J."/>
            <person name="De Witt R.N."/>
            <person name="Botha A."/>
            <person name="Volschenk H."/>
        </authorList>
    </citation>
    <scope>NUCLEOTIDE SEQUENCE [LARGE SCALE GENOMIC DNA]</scope>
    <source>
        <strain evidence="2 3">CAB683</strain>
    </source>
</reference>
<feature type="compositionally biased region" description="Polar residues" evidence="1">
    <location>
        <begin position="308"/>
        <end position="317"/>
    </location>
</feature>
<protein>
    <submittedName>
        <fullName evidence="2">Uncharacterized protein</fullName>
    </submittedName>
</protein>
<accession>A0A420YJF7</accession>
<sequence>MADDDNFYRPPWRPRRLDSMRSELFRDLNPQRRREIETEVLRSRINTGEYQSRHALSPVGLLDNLSPEDEDEDEDETGLSGPVNRNLRSRLPSGSRSNSTSTPHDSSSSSLSVHGWNPYRSLPPRPESTYQLPYDEARRRLLGNADSRHQAALRAQQGHIRTSREDAEHGADTLRRDVAALHQSCVDRASEVSRLRRLLITGEGTNTQASRPDMDERARELVAMAIVTRRMAGLAGMDIGGTATRTWARAHGRLRRRDSDEETLPPYSPAHAEDLEDPPPAYAPVVGRSPGGSTNGPDDTTGVDATTRESTGNDNPS</sequence>
<evidence type="ECO:0000313" key="3">
    <source>
        <dbReference type="Proteomes" id="UP000275385"/>
    </source>
</evidence>
<feature type="region of interest" description="Disordered" evidence="1">
    <location>
        <begin position="250"/>
        <end position="317"/>
    </location>
</feature>
<feature type="region of interest" description="Disordered" evidence="1">
    <location>
        <begin position="41"/>
        <end position="130"/>
    </location>
</feature>
<proteinExistence type="predicted"/>
<comment type="caution">
    <text evidence="2">The sequence shown here is derived from an EMBL/GenBank/DDBJ whole genome shotgun (WGS) entry which is preliminary data.</text>
</comment>
<dbReference type="AlphaFoldDB" id="A0A420YJF7"/>
<gene>
    <name evidence="2" type="ORF">DL546_006949</name>
</gene>
<name>A0A420YJF7_9PEZI</name>